<dbReference type="PANTHER" id="PTHR45766:SF3">
    <property type="entry name" value="DNA ANNEALING HELICASE AND ENDONUCLEASE ZRANB3"/>
    <property type="match status" value="1"/>
</dbReference>
<proteinExistence type="predicted"/>
<evidence type="ECO:0000256" key="3">
    <source>
        <dbReference type="ARBA" id="ARBA00022806"/>
    </source>
</evidence>
<dbReference type="EMBL" id="MN740401">
    <property type="protein sequence ID" value="QHU04562.1"/>
    <property type="molecule type" value="Genomic_DNA"/>
</dbReference>
<dbReference type="GO" id="GO:0004520">
    <property type="term" value="F:DNA endonuclease activity"/>
    <property type="evidence" value="ECO:0007669"/>
    <property type="project" value="TreeGrafter"/>
</dbReference>
<dbReference type="GO" id="GO:0003677">
    <property type="term" value="F:DNA binding"/>
    <property type="evidence" value="ECO:0007669"/>
    <property type="project" value="InterPro"/>
</dbReference>
<dbReference type="SMART" id="SM00490">
    <property type="entry name" value="HELICc"/>
    <property type="match status" value="1"/>
</dbReference>
<keyword evidence="3" id="KW-0347">Helicase</keyword>
<dbReference type="Pfam" id="PF00271">
    <property type="entry name" value="Helicase_C"/>
    <property type="match status" value="1"/>
</dbReference>
<keyword evidence="2" id="KW-0378">Hydrolase</keyword>
<dbReference type="GO" id="GO:0005524">
    <property type="term" value="F:ATP binding"/>
    <property type="evidence" value="ECO:0007669"/>
    <property type="project" value="UniProtKB-KW"/>
</dbReference>
<name>A0A6C0JG00_9ZZZZ</name>
<dbReference type="InterPro" id="IPR006935">
    <property type="entry name" value="Helicase/UvrB_N"/>
</dbReference>
<protein>
    <recommendedName>
        <fullName evidence="8">Helicase ATP-binding domain-containing protein</fullName>
    </recommendedName>
</protein>
<evidence type="ECO:0000259" key="5">
    <source>
        <dbReference type="SMART" id="SM00487"/>
    </source>
</evidence>
<evidence type="ECO:0000256" key="2">
    <source>
        <dbReference type="ARBA" id="ARBA00022801"/>
    </source>
</evidence>
<evidence type="ECO:0000313" key="7">
    <source>
        <dbReference type="EMBL" id="QHU04562.1"/>
    </source>
</evidence>
<evidence type="ECO:0000259" key="6">
    <source>
        <dbReference type="SMART" id="SM00490"/>
    </source>
</evidence>
<reference evidence="7" key="1">
    <citation type="journal article" date="2020" name="Nature">
        <title>Giant virus diversity and host interactions through global metagenomics.</title>
        <authorList>
            <person name="Schulz F."/>
            <person name="Roux S."/>
            <person name="Paez-Espino D."/>
            <person name="Jungbluth S."/>
            <person name="Walsh D.A."/>
            <person name="Denef V.J."/>
            <person name="McMahon K.D."/>
            <person name="Konstantinidis K.T."/>
            <person name="Eloe-Fadrosh E.A."/>
            <person name="Kyrpides N.C."/>
            <person name="Woyke T."/>
        </authorList>
    </citation>
    <scope>NUCLEOTIDE SEQUENCE</scope>
    <source>
        <strain evidence="7">GVMAG-M-3300027708-51</strain>
    </source>
</reference>
<dbReference type="GO" id="GO:0016787">
    <property type="term" value="F:hydrolase activity"/>
    <property type="evidence" value="ECO:0007669"/>
    <property type="project" value="UniProtKB-KW"/>
</dbReference>
<evidence type="ECO:0000256" key="4">
    <source>
        <dbReference type="ARBA" id="ARBA00022840"/>
    </source>
</evidence>
<dbReference type="Gene3D" id="3.40.50.300">
    <property type="entry name" value="P-loop containing nucleotide triphosphate hydrolases"/>
    <property type="match status" value="2"/>
</dbReference>
<dbReference type="GO" id="GO:0004386">
    <property type="term" value="F:helicase activity"/>
    <property type="evidence" value="ECO:0007669"/>
    <property type="project" value="UniProtKB-KW"/>
</dbReference>
<dbReference type="InterPro" id="IPR014001">
    <property type="entry name" value="Helicase_ATP-bd"/>
</dbReference>
<dbReference type="InterPro" id="IPR049730">
    <property type="entry name" value="SNF2/RAD54-like_C"/>
</dbReference>
<evidence type="ECO:0008006" key="8">
    <source>
        <dbReference type="Google" id="ProtNLM"/>
    </source>
</evidence>
<dbReference type="GO" id="GO:0043596">
    <property type="term" value="C:nuclear replication fork"/>
    <property type="evidence" value="ECO:0007669"/>
    <property type="project" value="TreeGrafter"/>
</dbReference>
<evidence type="ECO:0000256" key="1">
    <source>
        <dbReference type="ARBA" id="ARBA00022741"/>
    </source>
</evidence>
<feature type="domain" description="Helicase C-terminal" evidence="6">
    <location>
        <begin position="617"/>
        <end position="692"/>
    </location>
</feature>
<organism evidence="7">
    <name type="scientific">viral metagenome</name>
    <dbReference type="NCBI Taxonomy" id="1070528"/>
    <lineage>
        <taxon>unclassified sequences</taxon>
        <taxon>metagenomes</taxon>
        <taxon>organismal metagenomes</taxon>
    </lineage>
</organism>
<feature type="domain" description="Helicase ATP-binding" evidence="5">
    <location>
        <begin position="48"/>
        <end position="292"/>
    </location>
</feature>
<keyword evidence="4" id="KW-0067">ATP-binding</keyword>
<dbReference type="AlphaFoldDB" id="A0A6C0JG00"/>
<dbReference type="SUPFAM" id="SSF52540">
    <property type="entry name" value="P-loop containing nucleoside triphosphate hydrolases"/>
    <property type="match status" value="2"/>
</dbReference>
<accession>A0A6C0JG00</accession>
<dbReference type="InterPro" id="IPR027417">
    <property type="entry name" value="P-loop_NTPase"/>
</dbReference>
<sequence>MASASYVLPNRKAFADFITRTFLKYRKSPREPQDADDKEEDLCKSQSNARELLHYQKLIRDYLLIETPYRGVLLYHGLGSGKTCSSIAVAESLLTTMKVIVMTPASLRANYIGELRKCGDPVYAYENHWRQQQLSEETRKTAKTMGISDGFLDRTNRFFSTVPNENPNFADLPKTEQDVIRAQIEDILTQRYTFINYNGLTRSAVKELVPDDGPNPFEDRVVIVDEVHNFISRIADKEGVVGPVYQALYHAKRCKIVALSGTPVINRPNEIAYLMNLLRGPIERITIPFKRIEGWDEEKLAATFRQQPEVDVVEFNAAKKVVMITRNPPQFRSVYNEKGDRIAVQYKADMKWVAVPADWINGWKVKVETELGGAEIAVERVTTEEFECLPSPYGEFASMFLDGLSIKNPLLFQRRIQGLVSYFKGADERMLPRRIDDEKMLEKVPMSEEQFTHYLQQRWVELKMDSQKGKKSMDENLGSYRVLSRLACNYAVPGDLRVTTGEELSEDKVADKPEILAKLKENPEKYLSEKALATLSPKFLKVLKNIQESIGADNRNQFVYSQYRELEGLGVFSAVLEANGWQVYKIVKTNGQWVEGEMDPAKPAYTFYTGQESAEERELTRQIFNGKYESSFPASLKTSVQAREKKLLCLLMASSSGAEGITLANVRHVHILEPHWTPARHDQVIGRAIRICSHATLPVEERTVRISFYVAVFTDKQAKSNEFPNITPIRRADTAMKRYEGGGPVETFMSADEYLYEISFEKNQVNQKIGTLLKQAAVDCEIHRKLHAKEKPVISCMRFDSTITGEDLAFKPSVKSEDLDATYLRNMERKSRRLQRVVIKGILFLIDPLTADVFDGIAFDDNHRLIPVGRKISDTQIRWVLEGRPTYAEGTAV</sequence>
<dbReference type="SMART" id="SM00487">
    <property type="entry name" value="DEXDc"/>
    <property type="match status" value="1"/>
</dbReference>
<dbReference type="GO" id="GO:0031297">
    <property type="term" value="P:replication fork processing"/>
    <property type="evidence" value="ECO:0007669"/>
    <property type="project" value="TreeGrafter"/>
</dbReference>
<keyword evidence="1" id="KW-0547">Nucleotide-binding</keyword>
<dbReference type="GO" id="GO:0006281">
    <property type="term" value="P:DNA repair"/>
    <property type="evidence" value="ECO:0007669"/>
    <property type="project" value="TreeGrafter"/>
</dbReference>
<dbReference type="InterPro" id="IPR001650">
    <property type="entry name" value="Helicase_C-like"/>
</dbReference>
<dbReference type="CDD" id="cd18793">
    <property type="entry name" value="SF2_C_SNF"/>
    <property type="match status" value="1"/>
</dbReference>
<dbReference type="Pfam" id="PF04851">
    <property type="entry name" value="ResIII"/>
    <property type="match status" value="1"/>
</dbReference>
<dbReference type="PANTHER" id="PTHR45766">
    <property type="entry name" value="DNA ANNEALING HELICASE AND ENDONUCLEASE ZRANB3 FAMILY MEMBER"/>
    <property type="match status" value="1"/>
</dbReference>